<organism evidence="1 2">
    <name type="scientific">Lonchura striata</name>
    <name type="common">white-rumped munia</name>
    <dbReference type="NCBI Taxonomy" id="40157"/>
    <lineage>
        <taxon>Eukaryota</taxon>
        <taxon>Metazoa</taxon>
        <taxon>Chordata</taxon>
        <taxon>Craniata</taxon>
        <taxon>Vertebrata</taxon>
        <taxon>Euteleostomi</taxon>
        <taxon>Archelosauria</taxon>
        <taxon>Archosauria</taxon>
        <taxon>Dinosauria</taxon>
        <taxon>Saurischia</taxon>
        <taxon>Theropoda</taxon>
        <taxon>Coelurosauria</taxon>
        <taxon>Aves</taxon>
        <taxon>Neognathae</taxon>
        <taxon>Neoaves</taxon>
        <taxon>Telluraves</taxon>
        <taxon>Australaves</taxon>
        <taxon>Passeriformes</taxon>
        <taxon>Passeroidea</taxon>
        <taxon>Estrildidae</taxon>
        <taxon>Estrildinae</taxon>
        <taxon>Lonchura</taxon>
    </lineage>
</organism>
<dbReference type="AlphaFoldDB" id="A0A218V255"/>
<proteinExistence type="predicted"/>
<comment type="caution">
    <text evidence="1">The sequence shown here is derived from an EMBL/GenBank/DDBJ whole genome shotgun (WGS) entry which is preliminary data.</text>
</comment>
<evidence type="ECO:0000313" key="1">
    <source>
        <dbReference type="EMBL" id="OWK60115.1"/>
    </source>
</evidence>
<sequence>MKWSSIAILATLQAQLPATDDLSALQMTRFVNQELFTSLSEESKPLLIQSCEANFRNYQNLESSPSLSLSHGPFSLHDADLHKVITLGSLIKFARERFFFEAVLMCSKVLMKTVYNFKIMGNTCIGAGKMLHAWHFPIFCVMCVNQTGAQVIATVVFLLLQESHHWWMRCVDSWKDRGLGALFNMLEAGWRHLLAQVTALFWELQTQLKEKTNGDTN</sequence>
<dbReference type="EMBL" id="MUZQ01000065">
    <property type="protein sequence ID" value="OWK60115.1"/>
    <property type="molecule type" value="Genomic_DNA"/>
</dbReference>
<protein>
    <submittedName>
        <fullName evidence="1">Uncharacterized protein</fullName>
    </submittedName>
</protein>
<keyword evidence="2" id="KW-1185">Reference proteome</keyword>
<evidence type="ECO:0000313" key="2">
    <source>
        <dbReference type="Proteomes" id="UP000197619"/>
    </source>
</evidence>
<gene>
    <name evidence="1" type="ORF">RLOC_00003200</name>
</gene>
<dbReference type="Proteomes" id="UP000197619">
    <property type="component" value="Unassembled WGS sequence"/>
</dbReference>
<name>A0A218V255_9PASE</name>
<accession>A0A218V255</accession>
<reference evidence="1 2" key="1">
    <citation type="submission" date="2017-05" db="EMBL/GenBank/DDBJ databases">
        <title>Genome of assembly of the Bengalese finch, Lonchura striata domestica.</title>
        <authorList>
            <person name="Colquitt B.M."/>
            <person name="Brainard M.S."/>
        </authorList>
    </citation>
    <scope>NUCLEOTIDE SEQUENCE [LARGE SCALE GENOMIC DNA]</scope>
    <source>
        <strain evidence="1">White83orange57</strain>
    </source>
</reference>